<dbReference type="EMBL" id="BIFT01000001">
    <property type="protein sequence ID" value="GCE28877.1"/>
    <property type="molecule type" value="Genomic_DNA"/>
</dbReference>
<feature type="domain" description="N-acetyltransferase" evidence="1">
    <location>
        <begin position="133"/>
        <end position="271"/>
    </location>
</feature>
<dbReference type="AlphaFoldDB" id="A0A402BC67"/>
<protein>
    <recommendedName>
        <fullName evidence="1">N-acetyltransferase domain-containing protein</fullName>
    </recommendedName>
</protein>
<name>A0A402BC67_9CHLR</name>
<evidence type="ECO:0000313" key="2">
    <source>
        <dbReference type="EMBL" id="GCE28877.1"/>
    </source>
</evidence>
<dbReference type="InterPro" id="IPR016181">
    <property type="entry name" value="Acyl_CoA_acyltransferase"/>
</dbReference>
<dbReference type="RefSeq" id="WP_126629049.1">
    <property type="nucleotide sequence ID" value="NZ_BIFT01000001.1"/>
</dbReference>
<evidence type="ECO:0000259" key="1">
    <source>
        <dbReference type="PROSITE" id="PS51186"/>
    </source>
</evidence>
<gene>
    <name evidence="2" type="ORF">KDA_43610</name>
</gene>
<dbReference type="Proteomes" id="UP000287171">
    <property type="component" value="Unassembled WGS sequence"/>
</dbReference>
<evidence type="ECO:0000313" key="3">
    <source>
        <dbReference type="Proteomes" id="UP000287171"/>
    </source>
</evidence>
<reference evidence="3" key="1">
    <citation type="submission" date="2018-12" db="EMBL/GenBank/DDBJ databases">
        <title>Tengunoibacter tsumagoiensis gen. nov., sp. nov., Dictyobacter kobayashii sp. nov., D. alpinus sp. nov., and D. joshuensis sp. nov. and description of Dictyobacteraceae fam. nov. within the order Ktedonobacterales isolated from Tengu-no-mugimeshi.</title>
        <authorList>
            <person name="Wang C.M."/>
            <person name="Zheng Y."/>
            <person name="Sakai Y."/>
            <person name="Toyoda A."/>
            <person name="Minakuchi Y."/>
            <person name="Abe K."/>
            <person name="Yokota A."/>
            <person name="Yabe S."/>
        </authorList>
    </citation>
    <scope>NUCLEOTIDE SEQUENCE [LARGE SCALE GENOMIC DNA]</scope>
    <source>
        <strain evidence="3">Uno16</strain>
    </source>
</reference>
<proteinExistence type="predicted"/>
<dbReference type="InterPro" id="IPR000182">
    <property type="entry name" value="GNAT_dom"/>
</dbReference>
<dbReference type="OrthoDB" id="9807582at2"/>
<organism evidence="2 3">
    <name type="scientific">Dictyobacter alpinus</name>
    <dbReference type="NCBI Taxonomy" id="2014873"/>
    <lineage>
        <taxon>Bacteria</taxon>
        <taxon>Bacillati</taxon>
        <taxon>Chloroflexota</taxon>
        <taxon>Ktedonobacteria</taxon>
        <taxon>Ktedonobacterales</taxon>
        <taxon>Dictyobacteraceae</taxon>
        <taxon>Dictyobacter</taxon>
    </lineage>
</organism>
<comment type="caution">
    <text evidence="2">The sequence shown here is derived from an EMBL/GenBank/DDBJ whole genome shotgun (WGS) entry which is preliminary data.</text>
</comment>
<dbReference type="GO" id="GO:0016747">
    <property type="term" value="F:acyltransferase activity, transferring groups other than amino-acyl groups"/>
    <property type="evidence" value="ECO:0007669"/>
    <property type="project" value="InterPro"/>
</dbReference>
<keyword evidence="3" id="KW-1185">Reference proteome</keyword>
<accession>A0A402BC67</accession>
<dbReference type="CDD" id="cd04301">
    <property type="entry name" value="NAT_SF"/>
    <property type="match status" value="1"/>
</dbReference>
<dbReference type="Gene3D" id="3.40.630.30">
    <property type="match status" value="1"/>
</dbReference>
<sequence length="271" mass="30724">MGDILRDFEPAQLALALDENYIDFARFICTLPQARFHEEPGLSWFETGVPLSFLNGVIKTQQRPEQLSTTIKRIHTYFAQRHLPFHWHIGSASEPANFHAQLEEQGIAYDESEPGMALDLQQIGDEVSNPIGLEIQPVTNSVRLRQWIEVWGCGAPPEINEHFYQAYNQLSLEPGNPYRLYLGLLNDQPVATAALFQGKEVASIRYIVTIHAARRQGIGSIMTRTAALEARRLHYRVAVLTASPQGRSVYENIGFRPFCTVSTYEWWPARG</sequence>
<dbReference type="SUPFAM" id="SSF55729">
    <property type="entry name" value="Acyl-CoA N-acyltransferases (Nat)"/>
    <property type="match status" value="1"/>
</dbReference>
<dbReference type="PROSITE" id="PS51186">
    <property type="entry name" value="GNAT"/>
    <property type="match status" value="1"/>
</dbReference>
<dbReference type="Pfam" id="PF00583">
    <property type="entry name" value="Acetyltransf_1"/>
    <property type="match status" value="1"/>
</dbReference>